<name>A0ABS7QG89_9ACTN</name>
<evidence type="ECO:0000313" key="2">
    <source>
        <dbReference type="Proteomes" id="UP000778578"/>
    </source>
</evidence>
<dbReference type="Proteomes" id="UP000778578">
    <property type="component" value="Unassembled WGS sequence"/>
</dbReference>
<protein>
    <submittedName>
        <fullName evidence="1">Uncharacterized protein</fullName>
    </submittedName>
</protein>
<dbReference type="RefSeq" id="WP_222968363.1">
    <property type="nucleotide sequence ID" value="NZ_JAINZZ010000064.1"/>
</dbReference>
<evidence type="ECO:0000313" key="1">
    <source>
        <dbReference type="EMBL" id="MBY8882178.1"/>
    </source>
</evidence>
<accession>A0ABS7QG89</accession>
<proteinExistence type="predicted"/>
<keyword evidence="2" id="KW-1185">Reference proteome</keyword>
<reference evidence="1 2" key="1">
    <citation type="submission" date="2021-08" db="EMBL/GenBank/DDBJ databases">
        <title>WGS of actinomycetes from Thailand.</title>
        <authorList>
            <person name="Thawai C."/>
        </authorList>
    </citation>
    <scope>NUCLEOTIDE SEQUENCE [LARGE SCALE GENOMIC DNA]</scope>
    <source>
        <strain evidence="1 2">PLK6-54</strain>
    </source>
</reference>
<sequence length="136" mass="14796">MDRELTALAEVGAAVVVSAMATDLWHAVKEGTLTVFRRMGGDRRRAVADQLDSNAAMVREADRPDEVRRALFGFWALELAAVLRQDPEARADLTRLVTGLEGGRTGPALVQTNTARDGGTVYAVQYGDQRVARDPE</sequence>
<comment type="caution">
    <text evidence="1">The sequence shown here is derived from an EMBL/GenBank/DDBJ whole genome shotgun (WGS) entry which is preliminary data.</text>
</comment>
<organism evidence="1 2">
    <name type="scientific">Actinacidiphila acidipaludis</name>
    <dbReference type="NCBI Taxonomy" id="2873382"/>
    <lineage>
        <taxon>Bacteria</taxon>
        <taxon>Bacillati</taxon>
        <taxon>Actinomycetota</taxon>
        <taxon>Actinomycetes</taxon>
        <taxon>Kitasatosporales</taxon>
        <taxon>Streptomycetaceae</taxon>
        <taxon>Actinacidiphila</taxon>
    </lineage>
</organism>
<dbReference type="EMBL" id="JAINZZ010000064">
    <property type="protein sequence ID" value="MBY8882178.1"/>
    <property type="molecule type" value="Genomic_DNA"/>
</dbReference>
<gene>
    <name evidence="1" type="ORF">K7862_31765</name>
</gene>